<evidence type="ECO:0000256" key="1">
    <source>
        <dbReference type="ARBA" id="ARBA00001933"/>
    </source>
</evidence>
<dbReference type="EC" id="2.8.1.7" evidence="3"/>
<evidence type="ECO:0000256" key="4">
    <source>
        <dbReference type="ARBA" id="ARBA00022679"/>
    </source>
</evidence>
<dbReference type="GO" id="GO:0031071">
    <property type="term" value="F:cysteine desulfurase activity"/>
    <property type="evidence" value="ECO:0007669"/>
    <property type="project" value="UniProtKB-EC"/>
</dbReference>
<protein>
    <recommendedName>
        <fullName evidence="3">cysteine desulfurase</fullName>
        <ecNumber evidence="3">2.8.1.7</ecNumber>
    </recommendedName>
</protein>
<comment type="cofactor">
    <cofactor evidence="1 7">
        <name>pyridoxal 5'-phosphate</name>
        <dbReference type="ChEBI" id="CHEBI:597326"/>
    </cofactor>
</comment>
<reference evidence="9" key="1">
    <citation type="submission" date="2022-12" db="EMBL/GenBank/DDBJ databases">
        <title>Reference genome sequencing for broad-spectrum identification of bacterial and archaeal isolates by mass spectrometry.</title>
        <authorList>
            <person name="Sekiguchi Y."/>
            <person name="Tourlousse D.M."/>
        </authorList>
    </citation>
    <scope>NUCLEOTIDE SEQUENCE</scope>
    <source>
        <strain evidence="9">10succ1</strain>
    </source>
</reference>
<accession>A0A9W6GJF7</accession>
<proteinExistence type="inferred from homology"/>
<dbReference type="EMBL" id="BSDY01000003">
    <property type="protein sequence ID" value="GLI55270.1"/>
    <property type="molecule type" value="Genomic_DNA"/>
</dbReference>
<dbReference type="InterPro" id="IPR015424">
    <property type="entry name" value="PyrdxlP-dep_Trfase"/>
</dbReference>
<dbReference type="Proteomes" id="UP001144471">
    <property type="component" value="Unassembled WGS sequence"/>
</dbReference>
<dbReference type="CDD" id="cd06453">
    <property type="entry name" value="SufS_like"/>
    <property type="match status" value="1"/>
</dbReference>
<sequence length="380" mass="41709">MYYFDNAATSYPKPEGVYEELIDIMKTRGANPGRGSHTMALNASRVIYDTRCKLAKLFNIENPLNIAFTHNATHSLNMAIKGYLRKGDHVVTTSLEHNSVLRPLYSLEEDCGLELTIVEADRNGSIDTETILSAIREDTKAVVMTHASNLTGTILPVGEIGRVCSERGITLIVDASQSAGYLDIDVEDMNIDILCFTGHKSLYGPQGTGGIYIKDGIELSPLMEGGSGSHSKLKRHPREMPDLLEYGTLNAPAIGALGAGIDFITEIGLEKIRSHEEELVKTFMKGIADLPHIEIYGRTKEKRTPVVTLNIEGADPAEVSQLLDEEYNIATRPGMHCAPLAHRSIGTYETGAVRFSFGYFNTLEEINYAVNAMKEIVESI</sequence>
<dbReference type="SUPFAM" id="SSF53383">
    <property type="entry name" value="PLP-dependent transferases"/>
    <property type="match status" value="1"/>
</dbReference>
<feature type="domain" description="Aminotransferase class V" evidence="8">
    <location>
        <begin position="3"/>
        <end position="367"/>
    </location>
</feature>
<dbReference type="PANTHER" id="PTHR43586:SF4">
    <property type="entry name" value="ISOPENICILLIN N EPIMERASE"/>
    <property type="match status" value="1"/>
</dbReference>
<dbReference type="InterPro" id="IPR000192">
    <property type="entry name" value="Aminotrans_V_dom"/>
</dbReference>
<dbReference type="Gene3D" id="3.40.640.10">
    <property type="entry name" value="Type I PLP-dependent aspartate aminotransferase-like (Major domain)"/>
    <property type="match status" value="1"/>
</dbReference>
<evidence type="ECO:0000256" key="5">
    <source>
        <dbReference type="ARBA" id="ARBA00022898"/>
    </source>
</evidence>
<dbReference type="InterPro" id="IPR010970">
    <property type="entry name" value="Cys_dSase_SufS"/>
</dbReference>
<dbReference type="InterPro" id="IPR015422">
    <property type="entry name" value="PyrdxlP-dep_Trfase_small"/>
</dbReference>
<name>A0A9W6GJF7_9FUSO</name>
<dbReference type="PROSITE" id="PS00595">
    <property type="entry name" value="AA_TRANSFER_CLASS_5"/>
    <property type="match status" value="1"/>
</dbReference>
<evidence type="ECO:0000256" key="3">
    <source>
        <dbReference type="ARBA" id="ARBA00012239"/>
    </source>
</evidence>
<dbReference type="AlphaFoldDB" id="A0A9W6GJF7"/>
<organism evidence="9 10">
    <name type="scientific">Propionigenium maris DSM 9537</name>
    <dbReference type="NCBI Taxonomy" id="1123000"/>
    <lineage>
        <taxon>Bacteria</taxon>
        <taxon>Fusobacteriati</taxon>
        <taxon>Fusobacteriota</taxon>
        <taxon>Fusobacteriia</taxon>
        <taxon>Fusobacteriales</taxon>
        <taxon>Fusobacteriaceae</taxon>
        <taxon>Propionigenium</taxon>
    </lineage>
</organism>
<dbReference type="PIRSF" id="PIRSF005572">
    <property type="entry name" value="NifS"/>
    <property type="match status" value="1"/>
</dbReference>
<dbReference type="RefSeq" id="WP_281833604.1">
    <property type="nucleotide sequence ID" value="NZ_BSDY01000003.1"/>
</dbReference>
<dbReference type="Gene3D" id="3.90.1150.10">
    <property type="entry name" value="Aspartate Aminotransferase, domain 1"/>
    <property type="match status" value="1"/>
</dbReference>
<dbReference type="InterPro" id="IPR016454">
    <property type="entry name" value="Cysteine_dSase"/>
</dbReference>
<dbReference type="PANTHER" id="PTHR43586">
    <property type="entry name" value="CYSTEINE DESULFURASE"/>
    <property type="match status" value="1"/>
</dbReference>
<dbReference type="Pfam" id="PF00266">
    <property type="entry name" value="Aminotran_5"/>
    <property type="match status" value="1"/>
</dbReference>
<comment type="caution">
    <text evidence="9">The sequence shown here is derived from an EMBL/GenBank/DDBJ whole genome shotgun (WGS) entry which is preliminary data.</text>
</comment>
<evidence type="ECO:0000256" key="7">
    <source>
        <dbReference type="RuleBase" id="RU004504"/>
    </source>
</evidence>
<gene>
    <name evidence="9" type="ORF">PM10SUCC1_07840</name>
</gene>
<keyword evidence="5" id="KW-0663">Pyridoxal phosphate</keyword>
<keyword evidence="4" id="KW-0808">Transferase</keyword>
<evidence type="ECO:0000256" key="2">
    <source>
        <dbReference type="ARBA" id="ARBA00010447"/>
    </source>
</evidence>
<evidence type="ECO:0000313" key="9">
    <source>
        <dbReference type="EMBL" id="GLI55270.1"/>
    </source>
</evidence>
<comment type="similarity">
    <text evidence="2">Belongs to the class-V pyridoxal-phosphate-dependent aminotransferase family. Csd subfamily.</text>
</comment>
<dbReference type="InterPro" id="IPR020578">
    <property type="entry name" value="Aminotrans_V_PyrdxlP_BS"/>
</dbReference>
<dbReference type="InterPro" id="IPR010969">
    <property type="entry name" value="Cys_dSase-rel_unknwn_funct"/>
</dbReference>
<comment type="catalytic activity">
    <reaction evidence="6">
        <text>(sulfur carrier)-H + L-cysteine = (sulfur carrier)-SH + L-alanine</text>
        <dbReference type="Rhea" id="RHEA:43892"/>
        <dbReference type="Rhea" id="RHEA-COMP:14737"/>
        <dbReference type="Rhea" id="RHEA-COMP:14739"/>
        <dbReference type="ChEBI" id="CHEBI:29917"/>
        <dbReference type="ChEBI" id="CHEBI:35235"/>
        <dbReference type="ChEBI" id="CHEBI:57972"/>
        <dbReference type="ChEBI" id="CHEBI:64428"/>
        <dbReference type="EC" id="2.8.1.7"/>
    </reaction>
</comment>
<dbReference type="NCBIfam" id="TIGR01977">
    <property type="entry name" value="am_tr_V_EF2568"/>
    <property type="match status" value="1"/>
</dbReference>
<dbReference type="GO" id="GO:0030170">
    <property type="term" value="F:pyridoxal phosphate binding"/>
    <property type="evidence" value="ECO:0007669"/>
    <property type="project" value="InterPro"/>
</dbReference>
<evidence type="ECO:0000256" key="6">
    <source>
        <dbReference type="ARBA" id="ARBA00050776"/>
    </source>
</evidence>
<dbReference type="InterPro" id="IPR015421">
    <property type="entry name" value="PyrdxlP-dep_Trfase_major"/>
</dbReference>
<evidence type="ECO:0000259" key="8">
    <source>
        <dbReference type="Pfam" id="PF00266"/>
    </source>
</evidence>
<keyword evidence="10" id="KW-1185">Reference proteome</keyword>
<evidence type="ECO:0000313" key="10">
    <source>
        <dbReference type="Proteomes" id="UP001144471"/>
    </source>
</evidence>
<dbReference type="GO" id="GO:0006534">
    <property type="term" value="P:cysteine metabolic process"/>
    <property type="evidence" value="ECO:0007669"/>
    <property type="project" value="InterPro"/>
</dbReference>